<organism evidence="1 2">
    <name type="scientific">Nocardiopsis composta</name>
    <dbReference type="NCBI Taxonomy" id="157465"/>
    <lineage>
        <taxon>Bacteria</taxon>
        <taxon>Bacillati</taxon>
        <taxon>Actinomycetota</taxon>
        <taxon>Actinomycetes</taxon>
        <taxon>Streptosporangiales</taxon>
        <taxon>Nocardiopsidaceae</taxon>
        <taxon>Nocardiopsis</taxon>
    </lineage>
</organism>
<comment type="caution">
    <text evidence="1">The sequence shown here is derived from an EMBL/GenBank/DDBJ whole genome shotgun (WGS) entry which is preliminary data.</text>
</comment>
<sequence>MIPALVAGSAATGALTAAFGASLRAPHGGLWGPR</sequence>
<evidence type="ECO:0000313" key="1">
    <source>
        <dbReference type="EMBL" id="MBB5430839.1"/>
    </source>
</evidence>
<dbReference type="EMBL" id="JACHDB010000001">
    <property type="protein sequence ID" value="MBB5430839.1"/>
    <property type="molecule type" value="Genomic_DNA"/>
</dbReference>
<keyword evidence="1" id="KW-0808">Transferase</keyword>
<gene>
    <name evidence="1" type="ORF">HDA36_000923</name>
</gene>
<dbReference type="Proteomes" id="UP000572635">
    <property type="component" value="Unassembled WGS sequence"/>
</dbReference>
<accession>A0A7W8VCF3</accession>
<name>A0A7W8VCF3_9ACTN</name>
<dbReference type="GO" id="GO:0016740">
    <property type="term" value="F:transferase activity"/>
    <property type="evidence" value="ECO:0007669"/>
    <property type="project" value="UniProtKB-KW"/>
</dbReference>
<protein>
    <submittedName>
        <fullName evidence="1">Fructose-specific phosphotransferase system IIC component</fullName>
    </submittedName>
</protein>
<dbReference type="AlphaFoldDB" id="A0A7W8VCF3"/>
<reference evidence="1 2" key="1">
    <citation type="submission" date="2020-08" db="EMBL/GenBank/DDBJ databases">
        <title>Sequencing the genomes of 1000 actinobacteria strains.</title>
        <authorList>
            <person name="Klenk H.-P."/>
        </authorList>
    </citation>
    <scope>NUCLEOTIDE SEQUENCE [LARGE SCALE GENOMIC DNA]</scope>
    <source>
        <strain evidence="1 2">DSM 44551</strain>
    </source>
</reference>
<evidence type="ECO:0000313" key="2">
    <source>
        <dbReference type="Proteomes" id="UP000572635"/>
    </source>
</evidence>
<keyword evidence="2" id="KW-1185">Reference proteome</keyword>
<proteinExistence type="predicted"/>